<evidence type="ECO:0000256" key="2">
    <source>
        <dbReference type="ARBA" id="ARBA00010139"/>
    </source>
</evidence>
<evidence type="ECO:0000256" key="5">
    <source>
        <dbReference type="ARBA" id="ARBA00022857"/>
    </source>
</evidence>
<keyword evidence="7" id="KW-0503">Monooxygenase</keyword>
<keyword evidence="3" id="KW-0285">Flavoprotein</keyword>
<name>A0ABP8XS51_9PSEU</name>
<evidence type="ECO:0000256" key="3">
    <source>
        <dbReference type="ARBA" id="ARBA00022630"/>
    </source>
</evidence>
<dbReference type="PANTHER" id="PTHR43098">
    <property type="entry name" value="L-ORNITHINE N(5)-MONOOXYGENASE-RELATED"/>
    <property type="match status" value="1"/>
</dbReference>
<evidence type="ECO:0000313" key="9">
    <source>
        <dbReference type="Proteomes" id="UP001500325"/>
    </source>
</evidence>
<organism evidence="8 9">
    <name type="scientific">Pseudonocardia yuanmonensis</name>
    <dbReference type="NCBI Taxonomy" id="1095914"/>
    <lineage>
        <taxon>Bacteria</taxon>
        <taxon>Bacillati</taxon>
        <taxon>Actinomycetota</taxon>
        <taxon>Actinomycetes</taxon>
        <taxon>Pseudonocardiales</taxon>
        <taxon>Pseudonocardiaceae</taxon>
        <taxon>Pseudonocardia</taxon>
    </lineage>
</organism>
<keyword evidence="4" id="KW-0274">FAD</keyword>
<evidence type="ECO:0000256" key="7">
    <source>
        <dbReference type="ARBA" id="ARBA00023033"/>
    </source>
</evidence>
<gene>
    <name evidence="8" type="ORF">GCM10023215_66400</name>
</gene>
<dbReference type="EMBL" id="BAABIC010000040">
    <property type="protein sequence ID" value="GAA4714030.1"/>
    <property type="molecule type" value="Genomic_DNA"/>
</dbReference>
<dbReference type="InterPro" id="IPR036188">
    <property type="entry name" value="FAD/NAD-bd_sf"/>
</dbReference>
<accession>A0ABP8XS51</accession>
<comment type="cofactor">
    <cofactor evidence="1">
        <name>FAD</name>
        <dbReference type="ChEBI" id="CHEBI:57692"/>
    </cofactor>
</comment>
<comment type="similarity">
    <text evidence="2">Belongs to the FAD-binding monooxygenase family.</text>
</comment>
<proteinExistence type="inferred from homology"/>
<dbReference type="InterPro" id="IPR050775">
    <property type="entry name" value="FAD-binding_Monooxygenases"/>
</dbReference>
<dbReference type="RefSeq" id="WP_345384786.1">
    <property type="nucleotide sequence ID" value="NZ_BAABIC010000040.1"/>
</dbReference>
<protein>
    <submittedName>
        <fullName evidence="8">NAD(P)/FAD-dependent oxidoreductase</fullName>
    </submittedName>
</protein>
<keyword evidence="5" id="KW-0521">NADP</keyword>
<comment type="caution">
    <text evidence="8">The sequence shown here is derived from an EMBL/GenBank/DDBJ whole genome shotgun (WGS) entry which is preliminary data.</text>
</comment>
<sequence length="533" mass="59212">MNDDLDLVIVGAGFAGLAMLHRARESGLRTRVIEAGSGVGGTWFWNRYPGARTDSECYYYQLSFSKELVEEWTWSERYPGQPEMLRYLDFVADKFDLRRDITFSTRVTAMEFRDDGWDVTTDSGELLRAKWVVTGLGFLTHPHVPDFPGLDSFAGDLYLTCRWPAEGVDLAGKRVGIIGTGATGVQAIPIIAEQAAELTVFQRTPNYVVPAQNRPLEPDEIADLKARHYEILAKARGHSFAMPFDPGHGPAMEFDEEERRRIFEDGWARGGFRFLFETFDDLILDPDANEAAAEFIRSKIRETVHDPEVAELLSPRGYPYSGKRPPAGHDYYEAYNRDNVTLVDVSAKGAPIREITPAGVRTADADHEFDVLILATGFDAVTGAHTAIDVRGRDGLTLKEKWLDAPKTYLGLTVAGFPNLFMISGPMSPFANLPVCIEKNVEWIGNALDHARAEGVRTVEATEEAEADWGRRVQEAVEPTLLTLGEGVHSWFTGANIPGKAHVVNVWFGGANNYFAACDEVAERGYEGLRLTR</sequence>
<evidence type="ECO:0000256" key="6">
    <source>
        <dbReference type="ARBA" id="ARBA00023002"/>
    </source>
</evidence>
<dbReference type="Gene3D" id="3.50.50.60">
    <property type="entry name" value="FAD/NAD(P)-binding domain"/>
    <property type="match status" value="2"/>
</dbReference>
<keyword evidence="9" id="KW-1185">Reference proteome</keyword>
<dbReference type="PANTHER" id="PTHR43098:SF3">
    <property type="entry name" value="L-ORNITHINE N(5)-MONOOXYGENASE-RELATED"/>
    <property type="match status" value="1"/>
</dbReference>
<dbReference type="Proteomes" id="UP001500325">
    <property type="component" value="Unassembled WGS sequence"/>
</dbReference>
<evidence type="ECO:0000256" key="4">
    <source>
        <dbReference type="ARBA" id="ARBA00022827"/>
    </source>
</evidence>
<reference evidence="9" key="1">
    <citation type="journal article" date="2019" name="Int. J. Syst. Evol. Microbiol.">
        <title>The Global Catalogue of Microorganisms (GCM) 10K type strain sequencing project: providing services to taxonomists for standard genome sequencing and annotation.</title>
        <authorList>
            <consortium name="The Broad Institute Genomics Platform"/>
            <consortium name="The Broad Institute Genome Sequencing Center for Infectious Disease"/>
            <person name="Wu L."/>
            <person name="Ma J."/>
        </authorList>
    </citation>
    <scope>NUCLEOTIDE SEQUENCE [LARGE SCALE GENOMIC DNA]</scope>
    <source>
        <strain evidence="9">JCM 18055</strain>
    </source>
</reference>
<dbReference type="PRINTS" id="PR00411">
    <property type="entry name" value="PNDRDTASEI"/>
</dbReference>
<keyword evidence="6" id="KW-0560">Oxidoreductase</keyword>
<evidence type="ECO:0000256" key="1">
    <source>
        <dbReference type="ARBA" id="ARBA00001974"/>
    </source>
</evidence>
<dbReference type="Pfam" id="PF13738">
    <property type="entry name" value="Pyr_redox_3"/>
    <property type="match status" value="1"/>
</dbReference>
<dbReference type="SUPFAM" id="SSF51905">
    <property type="entry name" value="FAD/NAD(P)-binding domain"/>
    <property type="match status" value="2"/>
</dbReference>
<evidence type="ECO:0000313" key="8">
    <source>
        <dbReference type="EMBL" id="GAA4714030.1"/>
    </source>
</evidence>